<dbReference type="AlphaFoldDB" id="A0A8J3ZHE0"/>
<reference evidence="1" key="1">
    <citation type="submission" date="2021-01" db="EMBL/GenBank/DDBJ databases">
        <title>Whole genome shotgun sequence of Virgisporangium aurantiacum NBRC 16421.</title>
        <authorList>
            <person name="Komaki H."/>
            <person name="Tamura T."/>
        </authorList>
    </citation>
    <scope>NUCLEOTIDE SEQUENCE</scope>
    <source>
        <strain evidence="1">NBRC 16421</strain>
    </source>
</reference>
<evidence type="ECO:0000313" key="1">
    <source>
        <dbReference type="EMBL" id="GIJ61935.1"/>
    </source>
</evidence>
<organism evidence="1 2">
    <name type="scientific">Virgisporangium aurantiacum</name>
    <dbReference type="NCBI Taxonomy" id="175570"/>
    <lineage>
        <taxon>Bacteria</taxon>
        <taxon>Bacillati</taxon>
        <taxon>Actinomycetota</taxon>
        <taxon>Actinomycetes</taxon>
        <taxon>Micromonosporales</taxon>
        <taxon>Micromonosporaceae</taxon>
        <taxon>Virgisporangium</taxon>
    </lineage>
</organism>
<accession>A0A8J3ZHE0</accession>
<protein>
    <submittedName>
        <fullName evidence="1">Uncharacterized protein</fullName>
    </submittedName>
</protein>
<evidence type="ECO:0000313" key="2">
    <source>
        <dbReference type="Proteomes" id="UP000612585"/>
    </source>
</evidence>
<dbReference type="Proteomes" id="UP000612585">
    <property type="component" value="Unassembled WGS sequence"/>
</dbReference>
<keyword evidence="2" id="KW-1185">Reference proteome</keyword>
<gene>
    <name evidence="1" type="ORF">Vau01_094510</name>
</gene>
<sequence>MRCIDSTIYHSNSDALSSRSKLRVSHAEKGQMPLRITYVISDSDAGNQYLCANNEYEPEREQANP</sequence>
<comment type="caution">
    <text evidence="1">The sequence shown here is derived from an EMBL/GenBank/DDBJ whole genome shotgun (WGS) entry which is preliminary data.</text>
</comment>
<name>A0A8J3ZHE0_9ACTN</name>
<dbReference type="EMBL" id="BOPG01000072">
    <property type="protein sequence ID" value="GIJ61935.1"/>
    <property type="molecule type" value="Genomic_DNA"/>
</dbReference>
<proteinExistence type="predicted"/>